<feature type="transmembrane region" description="Helical" evidence="1">
    <location>
        <begin position="17"/>
        <end position="40"/>
    </location>
</feature>
<protein>
    <recommendedName>
        <fullName evidence="3">Type II secretion system protein K</fullName>
    </recommendedName>
</protein>
<sequence>MDKTQPLCTNARHRQGFALMITLSVLAILIALTIVLLGYFKEVQKDAKNTTALIQANVFYADILTAFNAIGNKQTLLSKLYTYPPSMRSPDGKFSLSVRCLPLSSGVNVNWLAFGRVPDMKEQYAVAQELFEMIDQEHNLEDADLLLEMLLKEIGGDKKFVQREYSRLRQKNGIISYEQFSGIVSRYQIESNDKKVGRVPWHKYFTFSSEATRIDVKYSSPELISYLFEIDLSTVKEWYYDPKRPSLKYFVSDNGGNYTTRQNILTGNKLLEETVCKVSFLSAGKSYRFKFQYIKGEAKRFEFYEKK</sequence>
<dbReference type="EMBL" id="CACVAS010000168">
    <property type="protein sequence ID" value="CAA6828020.1"/>
    <property type="molecule type" value="Genomic_DNA"/>
</dbReference>
<proteinExistence type="predicted"/>
<evidence type="ECO:0000256" key="1">
    <source>
        <dbReference type="SAM" id="Phobius"/>
    </source>
</evidence>
<keyword evidence="1" id="KW-1133">Transmembrane helix</keyword>
<organism evidence="2">
    <name type="scientific">uncultured Sulfurovum sp</name>
    <dbReference type="NCBI Taxonomy" id="269237"/>
    <lineage>
        <taxon>Bacteria</taxon>
        <taxon>Pseudomonadati</taxon>
        <taxon>Campylobacterota</taxon>
        <taxon>Epsilonproteobacteria</taxon>
        <taxon>Campylobacterales</taxon>
        <taxon>Sulfurovaceae</taxon>
        <taxon>Sulfurovum</taxon>
        <taxon>environmental samples</taxon>
    </lineage>
</organism>
<reference evidence="2" key="1">
    <citation type="submission" date="2020-01" db="EMBL/GenBank/DDBJ databases">
        <authorList>
            <person name="Meier V. D."/>
            <person name="Meier V D."/>
        </authorList>
    </citation>
    <scope>NUCLEOTIDE SEQUENCE</scope>
    <source>
        <strain evidence="2">HLG_WM_MAG_01</strain>
    </source>
</reference>
<keyword evidence="1" id="KW-0812">Transmembrane</keyword>
<dbReference type="AlphaFoldDB" id="A0A6S6UIB2"/>
<evidence type="ECO:0000313" key="2">
    <source>
        <dbReference type="EMBL" id="CAA6828020.1"/>
    </source>
</evidence>
<evidence type="ECO:0008006" key="3">
    <source>
        <dbReference type="Google" id="ProtNLM"/>
    </source>
</evidence>
<gene>
    <name evidence="2" type="ORF">HELGO_WM9657</name>
</gene>
<keyword evidence="1" id="KW-0472">Membrane</keyword>
<name>A0A6S6UIB2_9BACT</name>
<accession>A0A6S6UIB2</accession>